<dbReference type="EMBL" id="FNDU01000005">
    <property type="protein sequence ID" value="SDI21604.1"/>
    <property type="molecule type" value="Genomic_DNA"/>
</dbReference>
<keyword evidence="2" id="KW-0812">Transmembrane</keyword>
<dbReference type="Proteomes" id="UP000199017">
    <property type="component" value="Unassembled WGS sequence"/>
</dbReference>
<keyword evidence="4" id="KW-1185">Reference proteome</keyword>
<accession>A0A1G8IRR9</accession>
<evidence type="ECO:0000256" key="1">
    <source>
        <dbReference type="SAM" id="MobiDB-lite"/>
    </source>
</evidence>
<evidence type="ECO:0000313" key="4">
    <source>
        <dbReference type="Proteomes" id="UP000199017"/>
    </source>
</evidence>
<feature type="compositionally biased region" description="Basic and acidic residues" evidence="1">
    <location>
        <begin position="138"/>
        <end position="152"/>
    </location>
</feature>
<dbReference type="OrthoDB" id="2965336at2"/>
<evidence type="ECO:0000313" key="3">
    <source>
        <dbReference type="EMBL" id="SDI21604.1"/>
    </source>
</evidence>
<evidence type="ECO:0000256" key="2">
    <source>
        <dbReference type="SAM" id="Phobius"/>
    </source>
</evidence>
<feature type="compositionally biased region" description="Polar residues" evidence="1">
    <location>
        <begin position="92"/>
        <end position="102"/>
    </location>
</feature>
<dbReference type="STRING" id="930129.SAMN05216352_105314"/>
<organism evidence="3 4">
    <name type="scientific">Alteribacillus bidgolensis</name>
    <dbReference type="NCBI Taxonomy" id="930129"/>
    <lineage>
        <taxon>Bacteria</taxon>
        <taxon>Bacillati</taxon>
        <taxon>Bacillota</taxon>
        <taxon>Bacilli</taxon>
        <taxon>Bacillales</taxon>
        <taxon>Bacillaceae</taxon>
        <taxon>Alteribacillus</taxon>
    </lineage>
</organism>
<evidence type="ECO:0008006" key="5">
    <source>
        <dbReference type="Google" id="ProtNLM"/>
    </source>
</evidence>
<protein>
    <recommendedName>
        <fullName evidence="5">Sporulation and spore germination</fullName>
    </recommendedName>
</protein>
<keyword evidence="2" id="KW-1133">Transmembrane helix</keyword>
<sequence>MKKRYSRSSDELVKQNLQQLPQICDNRTKEEVYQNIVKKTGKYGNKRWPTKWVIPTLSTAAALLLLLVLLPNMLSSPKQYTADEDSASIENRQAGENSTENITEQEETDNSLENPERSKQEENDITISEQDEESADETADKTAEETQTHEEPAVDAEDEDPIYDNYVTALTEDDIEQGEKAVTIPLQDVETSVIVPLTFVISESQEPLEAFEELTEEFTGEDVGLDPSALQHIDWTFAGEEGSPLEAEFEEDLSEASSNESEMIVRSLEESMRYLGEKEVILEQNGEEGVELGNYGVLNRYRIDQENRGYYVYTTNENRSFLVSGSGANISSTNENGELLTFHETLEHMKSTGENSSVNASIPEDMVIKEVQEEQDLARVVFSKDSHLSENNNGRLMVEAVLFAAADFGFERVSFEGENLGEAEGYKLHAPIDVPVAPNQIKK</sequence>
<gene>
    <name evidence="3" type="ORF">SAMN05216352_105314</name>
</gene>
<feature type="region of interest" description="Disordered" evidence="1">
    <location>
        <begin position="92"/>
        <end position="161"/>
    </location>
</feature>
<reference evidence="3 4" key="1">
    <citation type="submission" date="2016-10" db="EMBL/GenBank/DDBJ databases">
        <authorList>
            <person name="de Groot N.N."/>
        </authorList>
    </citation>
    <scope>NUCLEOTIDE SEQUENCE [LARGE SCALE GENOMIC DNA]</scope>
    <source>
        <strain evidence="4">P4B,CCM 7963,CECT 7998,DSM 25260,IBRC-M 10614,KCTC 13821</strain>
    </source>
</reference>
<name>A0A1G8IRR9_9BACI</name>
<feature type="transmembrane region" description="Helical" evidence="2">
    <location>
        <begin position="52"/>
        <end position="70"/>
    </location>
</feature>
<keyword evidence="2" id="KW-0472">Membrane</keyword>
<dbReference type="RefSeq" id="WP_091584765.1">
    <property type="nucleotide sequence ID" value="NZ_FNDU01000005.1"/>
</dbReference>
<dbReference type="AlphaFoldDB" id="A0A1G8IRR9"/>
<proteinExistence type="predicted"/>